<comment type="caution">
    <text evidence="1">The sequence shown here is derived from an EMBL/GenBank/DDBJ whole genome shotgun (WGS) entry which is preliminary data.</text>
</comment>
<reference evidence="1 2" key="1">
    <citation type="journal article" date="2014" name="PLoS Genet.">
        <title>Phylogenetically driven sequencing of extremely halophilic archaea reveals strategies for static and dynamic osmo-response.</title>
        <authorList>
            <person name="Becker E.A."/>
            <person name="Seitzer P.M."/>
            <person name="Tritt A."/>
            <person name="Larsen D."/>
            <person name="Krusor M."/>
            <person name="Yao A.I."/>
            <person name="Wu D."/>
            <person name="Madern D."/>
            <person name="Eisen J.A."/>
            <person name="Darling A.E."/>
            <person name="Facciotti M.T."/>
        </authorList>
    </citation>
    <scope>NUCLEOTIDE SEQUENCE [LARGE SCALE GENOMIC DNA]</scope>
    <source>
        <strain evidence="1 2">100A6</strain>
    </source>
</reference>
<organism evidence="1 2">
    <name type="scientific">Halococcus hamelinensis 100A6</name>
    <dbReference type="NCBI Taxonomy" id="1132509"/>
    <lineage>
        <taxon>Archaea</taxon>
        <taxon>Methanobacteriati</taxon>
        <taxon>Methanobacteriota</taxon>
        <taxon>Stenosarchaea group</taxon>
        <taxon>Halobacteria</taxon>
        <taxon>Halobacteriales</taxon>
        <taxon>Halococcaceae</taxon>
        <taxon>Halococcus</taxon>
    </lineage>
</organism>
<dbReference type="Proteomes" id="UP000011566">
    <property type="component" value="Unassembled WGS sequence"/>
</dbReference>
<evidence type="ECO:0000313" key="1">
    <source>
        <dbReference type="EMBL" id="EMA38471.1"/>
    </source>
</evidence>
<dbReference type="EMBL" id="AOMB01000030">
    <property type="protein sequence ID" value="EMA38471.1"/>
    <property type="molecule type" value="Genomic_DNA"/>
</dbReference>
<accession>M0LYG0</accession>
<proteinExistence type="predicted"/>
<protein>
    <recommendedName>
        <fullName evidence="3">Phage protein, HK97 gp10 family</fullName>
    </recommendedName>
</protein>
<evidence type="ECO:0008006" key="3">
    <source>
        <dbReference type="Google" id="ProtNLM"/>
    </source>
</evidence>
<dbReference type="Pfam" id="PF04883">
    <property type="entry name" value="HK97-gp10_like"/>
    <property type="match status" value="1"/>
</dbReference>
<name>M0LYG0_9EURY</name>
<keyword evidence="2" id="KW-1185">Reference proteome</keyword>
<sequence length="122" mass="13840">MVKTEFKWKHNRNMKDAAKRLNDLQDEVGTSLKSACEEIGLRVIATAVRLVHVDTGRLRASLESQVEEVGKYAVKVSMGTNVPYGANQERLYPYLRPAIRENEQQIERIVNDALQEAVKRAS</sequence>
<dbReference type="PATRIC" id="fig|1132509.6.peg.2248"/>
<gene>
    <name evidence="1" type="ORF">C447_09962</name>
</gene>
<evidence type="ECO:0000313" key="2">
    <source>
        <dbReference type="Proteomes" id="UP000011566"/>
    </source>
</evidence>
<dbReference type="AlphaFoldDB" id="M0LYG0"/>
<dbReference type="InterPro" id="IPR010064">
    <property type="entry name" value="HK97-gp10_tail"/>
</dbReference>
<dbReference type="RefSeq" id="WP_007693411.1">
    <property type="nucleotide sequence ID" value="NZ_AJRK01000017.1"/>
</dbReference>